<name>A0ACC0BY68_CATRO</name>
<gene>
    <name evidence="1" type="ORF">M9H77_08597</name>
</gene>
<evidence type="ECO:0000313" key="2">
    <source>
        <dbReference type="Proteomes" id="UP001060085"/>
    </source>
</evidence>
<sequence length="118" mass="13606">MVEVKNANIGREENFEEGGSSKGGRTGKGKCKRMATKVRQPKRFISVKEAASFEEWIRKWRKIAPGHIVDLSDMEGMKIIPNLFEDIGWGPVLTVNELYYAKMIYKFYTNLPKEEFKS</sequence>
<proteinExistence type="predicted"/>
<organism evidence="1 2">
    <name type="scientific">Catharanthus roseus</name>
    <name type="common">Madagascar periwinkle</name>
    <name type="synonym">Vinca rosea</name>
    <dbReference type="NCBI Taxonomy" id="4058"/>
    <lineage>
        <taxon>Eukaryota</taxon>
        <taxon>Viridiplantae</taxon>
        <taxon>Streptophyta</taxon>
        <taxon>Embryophyta</taxon>
        <taxon>Tracheophyta</taxon>
        <taxon>Spermatophyta</taxon>
        <taxon>Magnoliopsida</taxon>
        <taxon>eudicotyledons</taxon>
        <taxon>Gunneridae</taxon>
        <taxon>Pentapetalae</taxon>
        <taxon>asterids</taxon>
        <taxon>lamiids</taxon>
        <taxon>Gentianales</taxon>
        <taxon>Apocynaceae</taxon>
        <taxon>Rauvolfioideae</taxon>
        <taxon>Vinceae</taxon>
        <taxon>Catharanthinae</taxon>
        <taxon>Catharanthus</taxon>
    </lineage>
</organism>
<dbReference type="Proteomes" id="UP001060085">
    <property type="component" value="Linkage Group LG02"/>
</dbReference>
<keyword evidence="2" id="KW-1185">Reference proteome</keyword>
<protein>
    <submittedName>
        <fullName evidence="1">Uncharacterized protein</fullName>
    </submittedName>
</protein>
<comment type="caution">
    <text evidence="1">The sequence shown here is derived from an EMBL/GenBank/DDBJ whole genome shotgun (WGS) entry which is preliminary data.</text>
</comment>
<reference evidence="2" key="1">
    <citation type="journal article" date="2023" name="Nat. Plants">
        <title>Single-cell RNA sequencing provides a high-resolution roadmap for understanding the multicellular compartmentation of specialized metabolism.</title>
        <authorList>
            <person name="Sun S."/>
            <person name="Shen X."/>
            <person name="Li Y."/>
            <person name="Li Y."/>
            <person name="Wang S."/>
            <person name="Li R."/>
            <person name="Zhang H."/>
            <person name="Shen G."/>
            <person name="Guo B."/>
            <person name="Wei J."/>
            <person name="Xu J."/>
            <person name="St-Pierre B."/>
            <person name="Chen S."/>
            <person name="Sun C."/>
        </authorList>
    </citation>
    <scope>NUCLEOTIDE SEQUENCE [LARGE SCALE GENOMIC DNA]</scope>
</reference>
<dbReference type="EMBL" id="CM044702">
    <property type="protein sequence ID" value="KAI5677647.1"/>
    <property type="molecule type" value="Genomic_DNA"/>
</dbReference>
<evidence type="ECO:0000313" key="1">
    <source>
        <dbReference type="EMBL" id="KAI5677647.1"/>
    </source>
</evidence>
<accession>A0ACC0BY68</accession>